<dbReference type="InterPro" id="IPR041931">
    <property type="entry name" value="DNA_pol3_alpha_thumb_dom"/>
</dbReference>
<evidence type="ECO:0000256" key="9">
    <source>
        <dbReference type="ARBA" id="ARBA00049244"/>
    </source>
</evidence>
<dbReference type="NCBIfam" id="TIGR00594">
    <property type="entry name" value="polc"/>
    <property type="match status" value="1"/>
</dbReference>
<keyword evidence="8" id="KW-0239">DNA-directed DNA polymerase</keyword>
<feature type="domain" description="Polymerase/histidinol phosphatase N-terminal" evidence="10">
    <location>
        <begin position="7"/>
        <end position="74"/>
    </location>
</feature>
<protein>
    <recommendedName>
        <fullName evidence="3">DNA polymerase III subunit alpha</fullName>
        <ecNumber evidence="2">2.7.7.7</ecNumber>
    </recommendedName>
</protein>
<keyword evidence="5 11" id="KW-0808">Transferase</keyword>
<dbReference type="InterPro" id="IPR048472">
    <property type="entry name" value="DNA_pol_IIIA_C"/>
</dbReference>
<dbReference type="SUPFAM" id="SSF89550">
    <property type="entry name" value="PHP domain-like"/>
    <property type="match status" value="1"/>
</dbReference>
<dbReference type="PANTHER" id="PTHR32294">
    <property type="entry name" value="DNA POLYMERASE III SUBUNIT ALPHA"/>
    <property type="match status" value="1"/>
</dbReference>
<dbReference type="Pfam" id="PF14579">
    <property type="entry name" value="HHH_6"/>
    <property type="match status" value="1"/>
</dbReference>
<dbReference type="SMART" id="SM00481">
    <property type="entry name" value="POLIIIAc"/>
    <property type="match status" value="1"/>
</dbReference>
<dbReference type="InterPro" id="IPR011708">
    <property type="entry name" value="DNA_pol3_alpha_NTPase_dom"/>
</dbReference>
<accession>A0ABY4SWA7</accession>
<dbReference type="Pfam" id="PF02811">
    <property type="entry name" value="PHP"/>
    <property type="match status" value="1"/>
</dbReference>
<proteinExistence type="predicted"/>
<dbReference type="InterPro" id="IPR040982">
    <property type="entry name" value="DNA_pol3_finger"/>
</dbReference>
<dbReference type="GO" id="GO:0003887">
    <property type="term" value="F:DNA-directed DNA polymerase activity"/>
    <property type="evidence" value="ECO:0007669"/>
    <property type="project" value="UniProtKB-EC"/>
</dbReference>
<dbReference type="Gene3D" id="1.10.10.1600">
    <property type="entry name" value="Bacterial DNA polymerase III alpha subunit, thumb domain"/>
    <property type="match status" value="1"/>
</dbReference>
<evidence type="ECO:0000256" key="7">
    <source>
        <dbReference type="ARBA" id="ARBA00022705"/>
    </source>
</evidence>
<dbReference type="InterPro" id="IPR029460">
    <property type="entry name" value="DNAPol_HHH"/>
</dbReference>
<dbReference type="InterPro" id="IPR016195">
    <property type="entry name" value="Pol/histidinol_Pase-like"/>
</dbReference>
<keyword evidence="7" id="KW-0235">DNA replication</keyword>
<evidence type="ECO:0000256" key="1">
    <source>
        <dbReference type="ARBA" id="ARBA00004496"/>
    </source>
</evidence>
<evidence type="ECO:0000259" key="10">
    <source>
        <dbReference type="SMART" id="SM00481"/>
    </source>
</evidence>
<dbReference type="Pfam" id="PF20914">
    <property type="entry name" value="DNA_pol_IIIA_C"/>
    <property type="match status" value="1"/>
</dbReference>
<keyword evidence="4" id="KW-0963">Cytoplasm</keyword>
<keyword evidence="6 11" id="KW-0548">Nucleotidyltransferase</keyword>
<dbReference type="Pfam" id="PF17657">
    <property type="entry name" value="DNA_pol3_finger"/>
    <property type="match status" value="1"/>
</dbReference>
<name>A0ABY4SWA7_9ENTR</name>
<dbReference type="InterPro" id="IPR004805">
    <property type="entry name" value="DnaE2/DnaE/PolC"/>
</dbReference>
<dbReference type="Pfam" id="PF07733">
    <property type="entry name" value="DNA_pol3_alpha"/>
    <property type="match status" value="1"/>
</dbReference>
<dbReference type="CDD" id="cd07433">
    <property type="entry name" value="PHP_PolIIIA_DnaE1"/>
    <property type="match status" value="1"/>
</dbReference>
<comment type="subcellular location">
    <subcellularLocation>
        <location evidence="1">Cytoplasm</location>
    </subcellularLocation>
</comment>
<evidence type="ECO:0000256" key="6">
    <source>
        <dbReference type="ARBA" id="ARBA00022695"/>
    </source>
</evidence>
<dbReference type="InterPro" id="IPR004013">
    <property type="entry name" value="PHP_dom"/>
</dbReference>
<evidence type="ECO:0000256" key="3">
    <source>
        <dbReference type="ARBA" id="ARBA00019114"/>
    </source>
</evidence>
<dbReference type="Proteomes" id="UP001056834">
    <property type="component" value="Chromosome"/>
</dbReference>
<dbReference type="Gene3D" id="3.20.20.140">
    <property type="entry name" value="Metal-dependent hydrolases"/>
    <property type="match status" value="1"/>
</dbReference>
<dbReference type="EC" id="2.7.7.7" evidence="2"/>
<dbReference type="Gene3D" id="1.10.150.870">
    <property type="match status" value="1"/>
</dbReference>
<organism evidence="11 12">
    <name type="scientific">Candidatus Blochmannia ocreatus</name>
    <name type="common">nom. nud.</name>
    <dbReference type="NCBI Taxonomy" id="251538"/>
    <lineage>
        <taxon>Bacteria</taxon>
        <taxon>Pseudomonadati</taxon>
        <taxon>Pseudomonadota</taxon>
        <taxon>Gammaproteobacteria</taxon>
        <taxon>Enterobacterales</taxon>
        <taxon>Enterobacteriaceae</taxon>
        <taxon>ant endosymbionts</taxon>
        <taxon>Candidatus Blochmanniella</taxon>
    </lineage>
</organism>
<evidence type="ECO:0000256" key="5">
    <source>
        <dbReference type="ARBA" id="ARBA00022679"/>
    </source>
</evidence>
<evidence type="ECO:0000256" key="4">
    <source>
        <dbReference type="ARBA" id="ARBA00022490"/>
    </source>
</evidence>
<dbReference type="InterPro" id="IPR049821">
    <property type="entry name" value="PolIIIA_DnaE1_PHP"/>
</dbReference>
<evidence type="ECO:0000313" key="12">
    <source>
        <dbReference type="Proteomes" id="UP001056834"/>
    </source>
</evidence>
<evidence type="ECO:0000256" key="8">
    <source>
        <dbReference type="ARBA" id="ARBA00022932"/>
    </source>
</evidence>
<dbReference type="InterPro" id="IPR003141">
    <property type="entry name" value="Pol/His_phosphatase_N"/>
</dbReference>
<dbReference type="CDD" id="cd04485">
    <property type="entry name" value="DnaE_OBF"/>
    <property type="match status" value="1"/>
</dbReference>
<evidence type="ECO:0000313" key="11">
    <source>
        <dbReference type="EMBL" id="URJ25348.1"/>
    </source>
</evidence>
<reference evidence="11" key="1">
    <citation type="submission" date="2022-05" db="EMBL/GenBank/DDBJ databases">
        <title>Impact of host demography and evolutionary history on endosymbiont molecular evolution: a test in carpenter ants (Genus Camponotus) and their Blochmannia endosymbionts.</title>
        <authorList>
            <person name="Manthey J.D."/>
            <person name="Giron J.C."/>
            <person name="Hruska J.P."/>
        </authorList>
    </citation>
    <scope>NUCLEOTIDE SEQUENCE</scope>
    <source>
        <strain evidence="11">C-006</strain>
    </source>
</reference>
<keyword evidence="12" id="KW-1185">Reference proteome</keyword>
<dbReference type="EMBL" id="CP097762">
    <property type="protein sequence ID" value="URJ25348.1"/>
    <property type="molecule type" value="Genomic_DNA"/>
</dbReference>
<dbReference type="NCBIfam" id="NF004226">
    <property type="entry name" value="PRK05673.1"/>
    <property type="match status" value="1"/>
</dbReference>
<dbReference type="PANTHER" id="PTHR32294:SF0">
    <property type="entry name" value="DNA POLYMERASE III SUBUNIT ALPHA"/>
    <property type="match status" value="1"/>
</dbReference>
<comment type="catalytic activity">
    <reaction evidence="9">
        <text>DNA(n) + a 2'-deoxyribonucleoside 5'-triphosphate = DNA(n+1) + diphosphate</text>
        <dbReference type="Rhea" id="RHEA:22508"/>
        <dbReference type="Rhea" id="RHEA-COMP:17339"/>
        <dbReference type="Rhea" id="RHEA-COMP:17340"/>
        <dbReference type="ChEBI" id="CHEBI:33019"/>
        <dbReference type="ChEBI" id="CHEBI:61560"/>
        <dbReference type="ChEBI" id="CHEBI:173112"/>
        <dbReference type="EC" id="2.7.7.7"/>
    </reaction>
</comment>
<dbReference type="RefSeq" id="WP_250223479.1">
    <property type="nucleotide sequence ID" value="NZ_CP097762.1"/>
</dbReference>
<sequence length="1168" mass="134255">MKNTRFIHLHTHSDYSLIDGVSTIKKLINKVASLNMPALALTDFNNLFGCIKFYDLAHTFGIKPIIGADFLIKDNDYNNIVLNELTCLTTNKQGFYHLIALISKSYKNRRNNITPTIQRNWLTTYNAGLIILSGGCRGDIGQALLKKEKLKIEQYVNFYKKYFPNRFYLELIRTHRKHEETYLQEAIELSINKNLPVVATNDIRFVEKEDFLAHEIRVAIHNGITLNNSQHSSKYSNQQFMKSEKEMCELFSDIPESLENSVEIAYKCNVTLKLKGSFLPKFPNNDNQSTTDLLIAQAKKGLETRLICLFPNSTERHAKRKPYDLRLKHELKVINDMGLPGYFLIVMEFIIWAKNHAIPVGPGRGSGASSLVAYALRITELDPLKFDLLFERFLNPERISMPDLDIDFCMEHRDLVIEHVINTYGAESVSQIITFGTMAAKAVIRDVGRVLGHSYAFVNNIAKLIPLEFGITLKKAFSIEPQLISLYNNNEDVKNLIDIASQLEGIVRNISKHAGGLVIAPTKITDFSPLYYDKDSNHSMTQFDKNDIERIGLIKFDFLGLRTLTIINNTLKIINNNVHIHQKKTALDIYTIPLNDQKSFSMLQSAETTAVFQLESRGIKELIKRLKPDCFEDLIALIALYRPGPLQSGMVDNFINRKHGHEKIYYPDYQWEHKILRPVLESTYGIILYQEQVMQIAQVLANYTLGHADILRRAIGKKKPADMEKQRAIFRAGAIKNGINSTLAMKIFNLVEKFAGYGFNKSHSAAYALLSYQTLWLKTHYPAEFMAAVLSADMDNLNKIAHLISECKKMKLTVLPPNINTSQYQFHVNKNKEIVYGFGAIKGLGNTSIDTIITSRNQDGNFTGLSNLCERINNKKINHRIFEKLIFSGACDTFKIHRSTLVNSLHNTLKYANQHNWEIKNKQSNIFEKNIKNIDLTNIKHYTQTTSIYSNQILLKKEKEMLGLYLTHHPTVQYKKMIKPFLPNIIDISNIKYIQPNKEIYIFGLLTSIKTKLNNKKKHIIFGVIEDHSEKTEIIIFEKILDKYQHCLKENNFLLVKGITKTHKIYNNCAIIAQKLQDIDDIYKKHATSLSIILQEKNTNIQLLNNIRFFLEKNRFGTLPIYFLYQKNNIQIRLCCGTQWYITLNNQLLINLCNLIGDKHVKLEFNNC</sequence>
<evidence type="ECO:0000256" key="2">
    <source>
        <dbReference type="ARBA" id="ARBA00012417"/>
    </source>
</evidence>
<gene>
    <name evidence="11" type="primary">dnaE</name>
    <name evidence="11" type="ORF">M9405_01330</name>
</gene>